<dbReference type="GO" id="GO:0072559">
    <property type="term" value="C:NLRP3 inflammasome complex"/>
    <property type="evidence" value="ECO:0007669"/>
    <property type="project" value="TreeGrafter"/>
</dbReference>
<dbReference type="GO" id="GO:0004197">
    <property type="term" value="F:cysteine-type endopeptidase activity"/>
    <property type="evidence" value="ECO:0007669"/>
    <property type="project" value="InterPro"/>
</dbReference>
<feature type="domain" description="CARD" evidence="2">
    <location>
        <begin position="2"/>
        <end position="95"/>
    </location>
</feature>
<dbReference type="InterPro" id="IPR001315">
    <property type="entry name" value="CARD"/>
</dbReference>
<dbReference type="SMART" id="SM00114">
    <property type="entry name" value="CARD"/>
    <property type="match status" value="1"/>
</dbReference>
<evidence type="ECO:0000313" key="4">
    <source>
        <dbReference type="Proteomes" id="UP000298787"/>
    </source>
</evidence>
<dbReference type="GO" id="GO:0050727">
    <property type="term" value="P:regulation of inflammatory response"/>
    <property type="evidence" value="ECO:0007669"/>
    <property type="project" value="TreeGrafter"/>
</dbReference>
<gene>
    <name evidence="3" type="ORF">D9C73_006527</name>
</gene>
<proteinExistence type="predicted"/>
<dbReference type="GO" id="GO:0072557">
    <property type="term" value="C:IPAF inflammasome complex"/>
    <property type="evidence" value="ECO:0007669"/>
    <property type="project" value="TreeGrafter"/>
</dbReference>
<reference evidence="3 4" key="1">
    <citation type="submission" date="2019-01" db="EMBL/GenBank/DDBJ databases">
        <title>Genome Assembly of Collichthys lucidus.</title>
        <authorList>
            <person name="Cai M."/>
            <person name="Xiao S."/>
        </authorList>
    </citation>
    <scope>NUCLEOTIDE SEQUENCE [LARGE SCALE GENOMIC DNA]</scope>
    <source>
        <strain evidence="3">JT15FE1705JMU</strain>
        <tissue evidence="3">Muscle</tissue>
    </source>
</reference>
<dbReference type="GO" id="GO:0097169">
    <property type="term" value="C:AIM2 inflammasome complex"/>
    <property type="evidence" value="ECO:0007669"/>
    <property type="project" value="TreeGrafter"/>
</dbReference>
<dbReference type="GO" id="GO:0006508">
    <property type="term" value="P:proteolysis"/>
    <property type="evidence" value="ECO:0007669"/>
    <property type="project" value="InterPro"/>
</dbReference>
<dbReference type="EMBL" id="CM014083">
    <property type="protein sequence ID" value="TKS72453.1"/>
    <property type="molecule type" value="Genomic_DNA"/>
</dbReference>
<name>A0A4U5UDA1_COLLU</name>
<keyword evidence="4" id="KW-1185">Reference proteome</keyword>
<dbReference type="Pfam" id="PF00619">
    <property type="entry name" value="CARD"/>
    <property type="match status" value="1"/>
</dbReference>
<dbReference type="SUPFAM" id="SSF47986">
    <property type="entry name" value="DEATH domain"/>
    <property type="match status" value="1"/>
</dbReference>
<sequence length="99" mass="11327">MESDESNKELDKVRSRLVEKMSRQVIKQLLDDLLKDGVLNDEEKDSILQENSTSSDRARCLIDMVKKKGQEASRKLFTHLQERDPTLSTELELPSGLPV</sequence>
<dbReference type="GO" id="GO:0042981">
    <property type="term" value="P:regulation of apoptotic process"/>
    <property type="evidence" value="ECO:0007669"/>
    <property type="project" value="InterPro"/>
</dbReference>
<evidence type="ECO:0000313" key="3">
    <source>
        <dbReference type="EMBL" id="TKS72453.1"/>
    </source>
</evidence>
<dbReference type="Gene3D" id="1.10.533.10">
    <property type="entry name" value="Death Domain, Fas"/>
    <property type="match status" value="1"/>
</dbReference>
<dbReference type="PROSITE" id="PS50209">
    <property type="entry name" value="CARD"/>
    <property type="match status" value="1"/>
</dbReference>
<dbReference type="PANTHER" id="PTHR47901">
    <property type="entry name" value="CASPASE RECRUITMENT DOMAIN-CONTAINING PROTEIN 18"/>
    <property type="match status" value="1"/>
</dbReference>
<accession>A0A4U5UDA1</accession>
<dbReference type="Proteomes" id="UP000298787">
    <property type="component" value="Chromosome 6"/>
</dbReference>
<evidence type="ECO:0000259" key="2">
    <source>
        <dbReference type="PROSITE" id="PS50209"/>
    </source>
</evidence>
<dbReference type="InterPro" id="IPR002398">
    <property type="entry name" value="Pept_C14"/>
</dbReference>
<protein>
    <submittedName>
        <fullName evidence="3">Caspase-1</fullName>
    </submittedName>
</protein>
<feature type="region of interest" description="Disordered" evidence="1">
    <location>
        <begin position="78"/>
        <end position="99"/>
    </location>
</feature>
<evidence type="ECO:0000256" key="1">
    <source>
        <dbReference type="SAM" id="MobiDB-lite"/>
    </source>
</evidence>
<organism evidence="3 4">
    <name type="scientific">Collichthys lucidus</name>
    <name type="common">Big head croaker</name>
    <name type="synonym">Sciaena lucida</name>
    <dbReference type="NCBI Taxonomy" id="240159"/>
    <lineage>
        <taxon>Eukaryota</taxon>
        <taxon>Metazoa</taxon>
        <taxon>Chordata</taxon>
        <taxon>Craniata</taxon>
        <taxon>Vertebrata</taxon>
        <taxon>Euteleostomi</taxon>
        <taxon>Actinopterygii</taxon>
        <taxon>Neopterygii</taxon>
        <taxon>Teleostei</taxon>
        <taxon>Neoteleostei</taxon>
        <taxon>Acanthomorphata</taxon>
        <taxon>Eupercaria</taxon>
        <taxon>Sciaenidae</taxon>
        <taxon>Collichthys</taxon>
    </lineage>
</organism>
<dbReference type="AlphaFoldDB" id="A0A4U5UDA1"/>
<dbReference type="PANTHER" id="PTHR47901:SF3">
    <property type="entry name" value="CASPASE-1"/>
    <property type="match status" value="1"/>
</dbReference>
<dbReference type="InterPro" id="IPR011029">
    <property type="entry name" value="DEATH-like_dom_sf"/>
</dbReference>
<dbReference type="STRING" id="240159.A0A4U5UDA1"/>